<dbReference type="AlphaFoldDB" id="A0A9D2EB13"/>
<comment type="caution">
    <text evidence="2">The sequence shown here is derived from an EMBL/GenBank/DDBJ whole genome shotgun (WGS) entry which is preliminary data.</text>
</comment>
<dbReference type="Proteomes" id="UP000824037">
    <property type="component" value="Unassembled WGS sequence"/>
</dbReference>
<dbReference type="InterPro" id="IPR011009">
    <property type="entry name" value="Kinase-like_dom_sf"/>
</dbReference>
<dbReference type="SUPFAM" id="SSF56112">
    <property type="entry name" value="Protein kinase-like (PK-like)"/>
    <property type="match status" value="1"/>
</dbReference>
<dbReference type="Pfam" id="PF01636">
    <property type="entry name" value="APH"/>
    <property type="match status" value="1"/>
</dbReference>
<name>A0A9D2EB13_9MICO</name>
<gene>
    <name evidence="2" type="ORF">H9815_00835</name>
</gene>
<dbReference type="InterPro" id="IPR002575">
    <property type="entry name" value="Aminoglycoside_PTrfase"/>
</dbReference>
<reference evidence="2" key="1">
    <citation type="journal article" date="2021" name="PeerJ">
        <title>Extensive microbial diversity within the chicken gut microbiome revealed by metagenomics and culture.</title>
        <authorList>
            <person name="Gilroy R."/>
            <person name="Ravi A."/>
            <person name="Getino M."/>
            <person name="Pursley I."/>
            <person name="Horton D.L."/>
            <person name="Alikhan N.F."/>
            <person name="Baker D."/>
            <person name="Gharbi K."/>
            <person name="Hall N."/>
            <person name="Watson M."/>
            <person name="Adriaenssens E.M."/>
            <person name="Foster-Nyarko E."/>
            <person name="Jarju S."/>
            <person name="Secka A."/>
            <person name="Antonio M."/>
            <person name="Oren A."/>
            <person name="Chaudhuri R.R."/>
            <person name="La Ragione R."/>
            <person name="Hildebrand F."/>
            <person name="Pallen M.J."/>
        </authorList>
    </citation>
    <scope>NUCLEOTIDE SEQUENCE</scope>
    <source>
        <strain evidence="2">ChiGjej4B4-7305</strain>
    </source>
</reference>
<evidence type="ECO:0000259" key="1">
    <source>
        <dbReference type="Pfam" id="PF01636"/>
    </source>
</evidence>
<feature type="domain" description="Aminoglycoside phosphotransferase" evidence="1">
    <location>
        <begin position="10"/>
        <end position="141"/>
    </location>
</feature>
<proteinExistence type="predicted"/>
<feature type="non-terminal residue" evidence="2">
    <location>
        <position position="1"/>
    </location>
</feature>
<organism evidence="2 3">
    <name type="scientific">Candidatus Ruania gallistercoris</name>
    <dbReference type="NCBI Taxonomy" id="2838746"/>
    <lineage>
        <taxon>Bacteria</taxon>
        <taxon>Bacillati</taxon>
        <taxon>Actinomycetota</taxon>
        <taxon>Actinomycetes</taxon>
        <taxon>Micrococcales</taxon>
        <taxon>Ruaniaceae</taxon>
        <taxon>Ruania</taxon>
    </lineage>
</organism>
<evidence type="ECO:0000313" key="2">
    <source>
        <dbReference type="EMBL" id="HIZ34294.1"/>
    </source>
</evidence>
<protein>
    <submittedName>
        <fullName evidence="2">Phosphotransferase</fullName>
    </submittedName>
</protein>
<dbReference type="EMBL" id="DXBY01000016">
    <property type="protein sequence ID" value="HIZ34294.1"/>
    <property type="molecule type" value="Genomic_DNA"/>
</dbReference>
<dbReference type="Gene3D" id="3.90.1200.10">
    <property type="match status" value="1"/>
</dbReference>
<sequence>QGHPAEQEWETYRQAGRLLATLHGQLAVLDTEFHAQQNARALAWLNGEHRIDAETAAELRTLIESWPTPPATVVPTHGDWQARNWLIEGDQVRVIDFGRAALRPAATDFARMAARDFRGRADLEEAFLAGYGTDPREPEEWARTQLREAIGTAAWAYLVGDEAFEAQGHRMLAEALTAF</sequence>
<reference evidence="2" key="2">
    <citation type="submission" date="2021-04" db="EMBL/GenBank/DDBJ databases">
        <authorList>
            <person name="Gilroy R."/>
        </authorList>
    </citation>
    <scope>NUCLEOTIDE SEQUENCE</scope>
    <source>
        <strain evidence="2">ChiGjej4B4-7305</strain>
    </source>
</reference>
<evidence type="ECO:0000313" key="3">
    <source>
        <dbReference type="Proteomes" id="UP000824037"/>
    </source>
</evidence>
<accession>A0A9D2EB13</accession>